<sequence length="181" mass="20242">MSETTYQLNDNEVVVFLDIQLGPKKLGRVKIRLYNDDVPKTSENFRQFCTGEYVDDNGRPIGYKGSKFHRVIQGFMIQGGDFLKGNGTGSTCIYGTESFDDENFIHQNKMWTVAMANSGPNTNGCQFFINVSDNDFLDGKHVVFGEVVEGKDVVRQITGISTDKEDRPHPLDVIVANCGQM</sequence>
<feature type="domain" description="PPIase cyclophilin-type" evidence="5">
    <location>
        <begin position="16"/>
        <end position="180"/>
    </location>
</feature>
<dbReference type="GO" id="GO:0016018">
    <property type="term" value="F:cyclosporin A binding"/>
    <property type="evidence" value="ECO:0007669"/>
    <property type="project" value="TreeGrafter"/>
</dbReference>
<dbReference type="InterPro" id="IPR029000">
    <property type="entry name" value="Cyclophilin-like_dom_sf"/>
</dbReference>
<evidence type="ECO:0000256" key="3">
    <source>
        <dbReference type="ARBA" id="ARBA00023235"/>
    </source>
</evidence>
<dbReference type="Pfam" id="PF00160">
    <property type="entry name" value="Pro_isomerase"/>
    <property type="match status" value="1"/>
</dbReference>
<dbReference type="PRINTS" id="PR00153">
    <property type="entry name" value="CSAPPISMRASE"/>
</dbReference>
<gene>
    <name evidence="6" type="primary">CPR1</name>
    <name evidence="6" type="ORF">DEBR0S1_01640G</name>
</gene>
<reference evidence="6 7" key="1">
    <citation type="submission" date="2019-07" db="EMBL/GenBank/DDBJ databases">
        <authorList>
            <person name="Friedrich A."/>
            <person name="Schacherer J."/>
        </authorList>
    </citation>
    <scope>NUCLEOTIDE SEQUENCE [LARGE SCALE GENOMIC DNA]</scope>
</reference>
<keyword evidence="7" id="KW-1185">Reference proteome</keyword>
<dbReference type="InterPro" id="IPR020892">
    <property type="entry name" value="Cyclophilin-type_PPIase_CS"/>
</dbReference>
<evidence type="ECO:0000256" key="1">
    <source>
        <dbReference type="ARBA" id="ARBA00000971"/>
    </source>
</evidence>
<comment type="catalytic activity">
    <reaction evidence="1 4">
        <text>[protein]-peptidylproline (omega=180) = [protein]-peptidylproline (omega=0)</text>
        <dbReference type="Rhea" id="RHEA:16237"/>
        <dbReference type="Rhea" id="RHEA-COMP:10747"/>
        <dbReference type="Rhea" id="RHEA-COMP:10748"/>
        <dbReference type="ChEBI" id="CHEBI:83833"/>
        <dbReference type="ChEBI" id="CHEBI:83834"/>
        <dbReference type="EC" id="5.2.1.8"/>
    </reaction>
</comment>
<dbReference type="Proteomes" id="UP000478008">
    <property type="component" value="Unassembled WGS sequence"/>
</dbReference>
<dbReference type="PANTHER" id="PTHR11071">
    <property type="entry name" value="PEPTIDYL-PROLYL CIS-TRANS ISOMERASE"/>
    <property type="match status" value="1"/>
</dbReference>
<name>A0A7D9CUQ7_DEKBR</name>
<dbReference type="EC" id="5.2.1.8" evidence="4"/>
<dbReference type="GO" id="GO:0005737">
    <property type="term" value="C:cytoplasm"/>
    <property type="evidence" value="ECO:0007669"/>
    <property type="project" value="TreeGrafter"/>
</dbReference>
<dbReference type="PROSITE" id="PS50072">
    <property type="entry name" value="CSA_PPIASE_2"/>
    <property type="match status" value="1"/>
</dbReference>
<evidence type="ECO:0000256" key="4">
    <source>
        <dbReference type="RuleBase" id="RU363019"/>
    </source>
</evidence>
<evidence type="ECO:0000256" key="2">
    <source>
        <dbReference type="ARBA" id="ARBA00023110"/>
    </source>
</evidence>
<dbReference type="SUPFAM" id="SSF50891">
    <property type="entry name" value="Cyclophilin-like"/>
    <property type="match status" value="1"/>
</dbReference>
<dbReference type="Gene3D" id="2.40.100.10">
    <property type="entry name" value="Cyclophilin-like"/>
    <property type="match status" value="1"/>
</dbReference>
<dbReference type="PROSITE" id="PS00170">
    <property type="entry name" value="CSA_PPIASE_1"/>
    <property type="match status" value="1"/>
</dbReference>
<dbReference type="AlphaFoldDB" id="A0A7D9CUQ7"/>
<dbReference type="GO" id="GO:0006457">
    <property type="term" value="P:protein folding"/>
    <property type="evidence" value="ECO:0007669"/>
    <property type="project" value="InterPro"/>
</dbReference>
<accession>A0A7D9CUQ7</accession>
<dbReference type="OMA" id="XANSGPS"/>
<evidence type="ECO:0000313" key="6">
    <source>
        <dbReference type="EMBL" id="VUG15856.1"/>
    </source>
</evidence>
<comment type="similarity">
    <text evidence="4">Belongs to the cyclophilin-type PPIase family.</text>
</comment>
<protein>
    <recommendedName>
        <fullName evidence="4">Peptidyl-prolyl cis-trans isomerase</fullName>
        <shortName evidence="4">PPIase</shortName>
        <ecNumber evidence="4">5.2.1.8</ecNumber>
    </recommendedName>
</protein>
<dbReference type="GO" id="GO:0003755">
    <property type="term" value="F:peptidyl-prolyl cis-trans isomerase activity"/>
    <property type="evidence" value="ECO:0007669"/>
    <property type="project" value="UniProtKB-UniRule"/>
</dbReference>
<dbReference type="InterPro" id="IPR002130">
    <property type="entry name" value="Cyclophilin-type_PPIase_dom"/>
</dbReference>
<evidence type="ECO:0000313" key="7">
    <source>
        <dbReference type="Proteomes" id="UP000478008"/>
    </source>
</evidence>
<dbReference type="PIRSF" id="PIRSF001467">
    <property type="entry name" value="Peptidylpro_ismrse"/>
    <property type="match status" value="1"/>
</dbReference>
<organism evidence="6 7">
    <name type="scientific">Dekkera bruxellensis</name>
    <name type="common">Brettanomyces custersii</name>
    <dbReference type="NCBI Taxonomy" id="5007"/>
    <lineage>
        <taxon>Eukaryota</taxon>
        <taxon>Fungi</taxon>
        <taxon>Dikarya</taxon>
        <taxon>Ascomycota</taxon>
        <taxon>Saccharomycotina</taxon>
        <taxon>Pichiomycetes</taxon>
        <taxon>Pichiales</taxon>
        <taxon>Pichiaceae</taxon>
        <taxon>Brettanomyces</taxon>
    </lineage>
</organism>
<dbReference type="InterPro" id="IPR024936">
    <property type="entry name" value="Cyclophilin-type_PPIase"/>
</dbReference>
<comment type="function">
    <text evidence="4">PPIases accelerate the folding of proteins. It catalyzes the cis-trans isomerization of proline imidic peptide bonds in oligopeptides.</text>
</comment>
<keyword evidence="3 4" id="KW-0413">Isomerase</keyword>
<dbReference type="EMBL" id="CABFWN010000001">
    <property type="protein sequence ID" value="VUG15856.1"/>
    <property type="molecule type" value="Genomic_DNA"/>
</dbReference>
<dbReference type="PANTHER" id="PTHR11071:SF561">
    <property type="entry name" value="PEPTIDYL-PROLYL CIS-TRANS ISOMERASE D-RELATED"/>
    <property type="match status" value="1"/>
</dbReference>
<keyword evidence="2 4" id="KW-0697">Rotamase</keyword>
<evidence type="ECO:0000259" key="5">
    <source>
        <dbReference type="PROSITE" id="PS50072"/>
    </source>
</evidence>
<dbReference type="FunFam" id="2.40.100.10:FF:000025">
    <property type="entry name" value="Peptidyl-prolyl cis-trans isomerase CYP19-2"/>
    <property type="match status" value="1"/>
</dbReference>
<proteinExistence type="inferred from homology"/>